<dbReference type="PROSITE" id="PS51707">
    <property type="entry name" value="CYTH"/>
    <property type="match status" value="1"/>
</dbReference>
<dbReference type="Gene3D" id="2.40.320.10">
    <property type="entry name" value="Hypothetical Protein Pfu-838710-001"/>
    <property type="match status" value="1"/>
</dbReference>
<feature type="domain" description="CYTH" evidence="2">
    <location>
        <begin position="78"/>
        <end position="258"/>
    </location>
</feature>
<dbReference type="InterPro" id="IPR023577">
    <property type="entry name" value="CYTH_domain"/>
</dbReference>
<dbReference type="InterPro" id="IPR008173">
    <property type="entry name" value="Adenylyl_cyclase_CyaB"/>
</dbReference>
<evidence type="ECO:0000259" key="1">
    <source>
        <dbReference type="PROSITE" id="PS50943"/>
    </source>
</evidence>
<dbReference type="NCBIfam" id="TIGR00318">
    <property type="entry name" value="cyaB"/>
    <property type="match status" value="1"/>
</dbReference>
<dbReference type="SUPFAM" id="SSF47413">
    <property type="entry name" value="lambda repressor-like DNA-binding domains"/>
    <property type="match status" value="1"/>
</dbReference>
<dbReference type="GO" id="GO:0003677">
    <property type="term" value="F:DNA binding"/>
    <property type="evidence" value="ECO:0007669"/>
    <property type="project" value="InterPro"/>
</dbReference>
<dbReference type="EMBL" id="DVNH01000038">
    <property type="protein sequence ID" value="HIU51989.1"/>
    <property type="molecule type" value="Genomic_DNA"/>
</dbReference>
<evidence type="ECO:0000313" key="4">
    <source>
        <dbReference type="Proteomes" id="UP000824093"/>
    </source>
</evidence>
<dbReference type="PANTHER" id="PTHR21028">
    <property type="entry name" value="SI:CH211-156B7.4"/>
    <property type="match status" value="1"/>
</dbReference>
<dbReference type="PROSITE" id="PS50943">
    <property type="entry name" value="HTH_CROC1"/>
    <property type="match status" value="1"/>
</dbReference>
<dbReference type="InterPro" id="IPR033469">
    <property type="entry name" value="CYTH-like_dom_sf"/>
</dbReference>
<dbReference type="InterPro" id="IPR010982">
    <property type="entry name" value="Lambda_DNA-bd_dom_sf"/>
</dbReference>
<accession>A0A9D1M1L3</accession>
<reference evidence="3" key="1">
    <citation type="submission" date="2020-10" db="EMBL/GenBank/DDBJ databases">
        <authorList>
            <person name="Gilroy R."/>
        </authorList>
    </citation>
    <scope>NUCLEOTIDE SEQUENCE</scope>
    <source>
        <strain evidence="3">CHK195-15760</strain>
    </source>
</reference>
<dbReference type="SMART" id="SM00530">
    <property type="entry name" value="HTH_XRE"/>
    <property type="match status" value="1"/>
</dbReference>
<feature type="domain" description="HTH cro/C1-type" evidence="1">
    <location>
        <begin position="10"/>
        <end position="64"/>
    </location>
</feature>
<dbReference type="Pfam" id="PF01381">
    <property type="entry name" value="HTH_3"/>
    <property type="match status" value="1"/>
</dbReference>
<evidence type="ECO:0000313" key="3">
    <source>
        <dbReference type="EMBL" id="HIU51989.1"/>
    </source>
</evidence>
<dbReference type="PANTHER" id="PTHR21028:SF2">
    <property type="entry name" value="CYTH DOMAIN-CONTAINING PROTEIN"/>
    <property type="match status" value="1"/>
</dbReference>
<dbReference type="CDD" id="cd00093">
    <property type="entry name" value="HTH_XRE"/>
    <property type="match status" value="1"/>
</dbReference>
<reference evidence="3" key="2">
    <citation type="journal article" date="2021" name="PeerJ">
        <title>Extensive microbial diversity within the chicken gut microbiome revealed by metagenomics and culture.</title>
        <authorList>
            <person name="Gilroy R."/>
            <person name="Ravi A."/>
            <person name="Getino M."/>
            <person name="Pursley I."/>
            <person name="Horton D.L."/>
            <person name="Alikhan N.F."/>
            <person name="Baker D."/>
            <person name="Gharbi K."/>
            <person name="Hall N."/>
            <person name="Watson M."/>
            <person name="Adriaenssens E.M."/>
            <person name="Foster-Nyarko E."/>
            <person name="Jarju S."/>
            <person name="Secka A."/>
            <person name="Antonio M."/>
            <person name="Oren A."/>
            <person name="Chaudhuri R.R."/>
            <person name="La Ragione R."/>
            <person name="Hildebrand F."/>
            <person name="Pallen M.J."/>
        </authorList>
    </citation>
    <scope>NUCLEOTIDE SEQUENCE</scope>
    <source>
        <strain evidence="3">CHK195-15760</strain>
    </source>
</reference>
<gene>
    <name evidence="3" type="primary">cyaB</name>
    <name evidence="3" type="ORF">IAB70_05160</name>
</gene>
<comment type="caution">
    <text evidence="3">The sequence shown here is derived from an EMBL/GenBank/DDBJ whole genome shotgun (WGS) entry which is preliminary data.</text>
</comment>
<name>A0A9D1M1L3_9FIRM</name>
<evidence type="ECO:0000259" key="2">
    <source>
        <dbReference type="PROSITE" id="PS51707"/>
    </source>
</evidence>
<dbReference type="AlphaFoldDB" id="A0A9D1M1L3"/>
<dbReference type="Proteomes" id="UP000824093">
    <property type="component" value="Unassembled WGS sequence"/>
</dbReference>
<dbReference type="InterPro" id="IPR001387">
    <property type="entry name" value="Cro/C1-type_HTH"/>
</dbReference>
<sequence length="267" mass="31674">MEQDKIGKFIGELRKEKGLKQSELAEKLGVTSKTISRWETGKYMPDLSLFTDISESLGITINELLQGERLIKRKNSKSIEIEIKLEIEEEQYKELFKYFKSTSDKYTSKNQHDIYFSPEEPKFFGGDIDDECIRIRIQKDKYILCYKKIYMGDNEEDIHIVENETEVSNLEEIINILKGIRVNKICDLIKERDSFIYKNLFEISLDKVKDLGYFIEIEVYDKNIPINEANQLLLNFIKELNLDITKRNLKGYSYLMYDKMKEKHIRK</sequence>
<protein>
    <submittedName>
        <fullName evidence="3">Class IV adenylate cyclase</fullName>
    </submittedName>
</protein>
<organism evidence="3 4">
    <name type="scientific">Candidatus Merdicola faecigallinarum</name>
    <dbReference type="NCBI Taxonomy" id="2840862"/>
    <lineage>
        <taxon>Bacteria</taxon>
        <taxon>Bacillati</taxon>
        <taxon>Bacillota</taxon>
        <taxon>Clostridia</taxon>
        <taxon>Candidatus Merdicola</taxon>
    </lineage>
</organism>
<dbReference type="Gene3D" id="1.10.260.40">
    <property type="entry name" value="lambda repressor-like DNA-binding domains"/>
    <property type="match status" value="1"/>
</dbReference>
<proteinExistence type="predicted"/>
<dbReference type="SUPFAM" id="SSF55154">
    <property type="entry name" value="CYTH-like phosphatases"/>
    <property type="match status" value="1"/>
</dbReference>
<dbReference type="Pfam" id="PF01928">
    <property type="entry name" value="CYTH"/>
    <property type="match status" value="1"/>
</dbReference>